<name>A0A6A6UMN1_9PEZI</name>
<accession>A0A6A6UMN1</accession>
<dbReference type="AlphaFoldDB" id="A0A6A6UMN1"/>
<evidence type="ECO:0000256" key="1">
    <source>
        <dbReference type="SAM" id="MobiDB-lite"/>
    </source>
</evidence>
<dbReference type="Proteomes" id="UP000799302">
    <property type="component" value="Unassembled WGS sequence"/>
</dbReference>
<reference evidence="2" key="1">
    <citation type="journal article" date="2020" name="Stud. Mycol.">
        <title>101 Dothideomycetes genomes: a test case for predicting lifestyles and emergence of pathogens.</title>
        <authorList>
            <person name="Haridas S."/>
            <person name="Albert R."/>
            <person name="Binder M."/>
            <person name="Bloem J."/>
            <person name="Labutti K."/>
            <person name="Salamov A."/>
            <person name="Andreopoulos B."/>
            <person name="Baker S."/>
            <person name="Barry K."/>
            <person name="Bills G."/>
            <person name="Bluhm B."/>
            <person name="Cannon C."/>
            <person name="Castanera R."/>
            <person name="Culley D."/>
            <person name="Daum C."/>
            <person name="Ezra D."/>
            <person name="Gonzalez J."/>
            <person name="Henrissat B."/>
            <person name="Kuo A."/>
            <person name="Liang C."/>
            <person name="Lipzen A."/>
            <person name="Lutzoni F."/>
            <person name="Magnuson J."/>
            <person name="Mondo S."/>
            <person name="Nolan M."/>
            <person name="Ohm R."/>
            <person name="Pangilinan J."/>
            <person name="Park H.-J."/>
            <person name="Ramirez L."/>
            <person name="Alfaro M."/>
            <person name="Sun H."/>
            <person name="Tritt A."/>
            <person name="Yoshinaga Y."/>
            <person name="Zwiers L.-H."/>
            <person name="Turgeon B."/>
            <person name="Goodwin S."/>
            <person name="Spatafora J."/>
            <person name="Crous P."/>
            <person name="Grigoriev I."/>
        </authorList>
    </citation>
    <scope>NUCLEOTIDE SEQUENCE</scope>
    <source>
        <strain evidence="2">CBS 115976</strain>
    </source>
</reference>
<gene>
    <name evidence="2" type="ORF">BT63DRAFT_135950</name>
</gene>
<proteinExistence type="predicted"/>
<feature type="compositionally biased region" description="Polar residues" evidence="1">
    <location>
        <begin position="78"/>
        <end position="95"/>
    </location>
</feature>
<dbReference type="PANTHER" id="PTHR28207">
    <property type="entry name" value="ATP SYNTHASE SUBUNIT H, MITOCHONDRIAL"/>
    <property type="match status" value="1"/>
</dbReference>
<organism evidence="2 3">
    <name type="scientific">Microthyrium microscopicum</name>
    <dbReference type="NCBI Taxonomy" id="703497"/>
    <lineage>
        <taxon>Eukaryota</taxon>
        <taxon>Fungi</taxon>
        <taxon>Dikarya</taxon>
        <taxon>Ascomycota</taxon>
        <taxon>Pezizomycotina</taxon>
        <taxon>Dothideomycetes</taxon>
        <taxon>Dothideomycetes incertae sedis</taxon>
        <taxon>Microthyriales</taxon>
        <taxon>Microthyriaceae</taxon>
        <taxon>Microthyrium</taxon>
    </lineage>
</organism>
<evidence type="ECO:0008006" key="4">
    <source>
        <dbReference type="Google" id="ProtNLM"/>
    </source>
</evidence>
<dbReference type="OrthoDB" id="274752at2759"/>
<dbReference type="InterPro" id="IPR019711">
    <property type="entry name" value="ATP_synth_F0_suH"/>
</dbReference>
<dbReference type="GO" id="GO:0046933">
    <property type="term" value="F:proton-transporting ATP synthase activity, rotational mechanism"/>
    <property type="evidence" value="ECO:0007669"/>
    <property type="project" value="TreeGrafter"/>
</dbReference>
<dbReference type="EMBL" id="MU004231">
    <property type="protein sequence ID" value="KAF2672761.1"/>
    <property type="molecule type" value="Genomic_DNA"/>
</dbReference>
<sequence length="124" mass="13572">MAARYTQAIRPIIANITRQSVTITTRRTLFAPSAVRSADLVQQMYLKELQGYKPTPLKANDSEGHVQKFALPKAPTSPEESNISSELSAYESQQPDIEGNAADGAPAAEENWFVEDEEEPAAAH</sequence>
<protein>
    <recommendedName>
        <fullName evidence="4">Mitochondrial F1F0 ATP synthase subunit Atp14</fullName>
    </recommendedName>
</protein>
<evidence type="ECO:0000313" key="3">
    <source>
        <dbReference type="Proteomes" id="UP000799302"/>
    </source>
</evidence>
<dbReference type="Pfam" id="PF10775">
    <property type="entry name" value="ATP_sub_h"/>
    <property type="match status" value="1"/>
</dbReference>
<keyword evidence="3" id="KW-1185">Reference proteome</keyword>
<feature type="compositionally biased region" description="Acidic residues" evidence="1">
    <location>
        <begin position="112"/>
        <end position="124"/>
    </location>
</feature>
<evidence type="ECO:0000313" key="2">
    <source>
        <dbReference type="EMBL" id="KAF2672761.1"/>
    </source>
</evidence>
<feature type="region of interest" description="Disordered" evidence="1">
    <location>
        <begin position="56"/>
        <end position="124"/>
    </location>
</feature>
<dbReference type="PANTHER" id="PTHR28207:SF1">
    <property type="entry name" value="ATP SYNTHASE SUBUNIT H, MITOCHONDRIAL"/>
    <property type="match status" value="1"/>
</dbReference>